<name>A0A4R6R9U6_9BURK</name>
<dbReference type="GO" id="GO:0042597">
    <property type="term" value="C:periplasmic space"/>
    <property type="evidence" value="ECO:0007669"/>
    <property type="project" value="InterPro"/>
</dbReference>
<dbReference type="InterPro" id="IPR008258">
    <property type="entry name" value="Transglycosylase_SLT_dom_1"/>
</dbReference>
<sequence length="780" mass="85406">MEEQILRDTHKYASRRARGRASAWVAMGAALVALAAPLAPAQAQSPFHVTATDDRLVGDAREALRLRDRARLLADRDALIAAQHPLAPWADYWYFQLRLVDIGPAEVDEFLARWSDSYVADRARNDWLLELGRRQNWATFLRIQPSFRMNDDREVSCLGVLARHQTRTPMEGPGDWREQARQAWWNQKDADFGCDAMAKVLLDAGVLSQADVWRKLRLAIEADKPRAVQQSARLLGDTVVQAVNRLMGQPQAFLMPPASAARLPSGDNGAHAPGASIGPDSASPGKGKAAHAKGGKSAKAAKKAKVKPTLAPVPVGLPPELEGPLNLLALIRWAGIDPAAAAQALEGQPLRERWHWRAEEAAWAWSQVGRSAAWRLQPEAPAYFERALADRAVAASTGEWRGEASRLAAAWSPETLAWMVRAGLRSATGGTPARWNLVEAGIEAMAPEQQQDAAWQYWKAQALLARARPAVGNASTTASAHAHELLGRVANPLTFYGQLAAEALHRSPAREPARPAPLTEAEMAQARALPGVDRALRMLALGWRSEAVREWNFTLTWGKPGGLSDRELLAVAEEACRREIWDRCINSSERTRQEIDLRQRYPTPFRDDVLAAASEVGLDPAYMYGLIRQESRFIVAAKSTVGAAGLMQVMPATAAWTARKLNIDFKPEQITDRQTNLRIGAGYLKLVLDDFQGAQALAAAAYNAGPSRPRRWREGNRLDAAAWVENIPFNETRDYVKKVLSNATVYAHILHGRALSVKARLGATVGPRAGSAPPPEGDLP</sequence>
<dbReference type="PANTHER" id="PTHR37423">
    <property type="entry name" value="SOLUBLE LYTIC MUREIN TRANSGLYCOSYLASE-RELATED"/>
    <property type="match status" value="1"/>
</dbReference>
<keyword evidence="4" id="KW-0812">Transmembrane</keyword>
<evidence type="ECO:0000256" key="1">
    <source>
        <dbReference type="ARBA" id="ARBA00007734"/>
    </source>
</evidence>
<dbReference type="SUPFAM" id="SSF53955">
    <property type="entry name" value="Lysozyme-like"/>
    <property type="match status" value="1"/>
</dbReference>
<evidence type="ECO:0000256" key="3">
    <source>
        <dbReference type="SAM" id="MobiDB-lite"/>
    </source>
</evidence>
<reference evidence="6 7" key="1">
    <citation type="submission" date="2019-03" db="EMBL/GenBank/DDBJ databases">
        <title>Genomic Encyclopedia of Type Strains, Phase IV (KMG-IV): sequencing the most valuable type-strain genomes for metagenomic binning, comparative biology and taxonomic classification.</title>
        <authorList>
            <person name="Goeker M."/>
        </authorList>
    </citation>
    <scope>NUCLEOTIDE SEQUENCE [LARGE SCALE GENOMIC DNA]</scope>
    <source>
        <strain evidence="6 7">DSM 11901</strain>
    </source>
</reference>
<dbReference type="InterPro" id="IPR023346">
    <property type="entry name" value="Lysozyme-like_dom_sf"/>
</dbReference>
<comment type="similarity">
    <text evidence="1">Belongs to the transglycosylase Slt family.</text>
</comment>
<proteinExistence type="inferred from homology"/>
<protein>
    <submittedName>
        <fullName evidence="6">Soluble lytic murein transglycosylase</fullName>
    </submittedName>
</protein>
<dbReference type="CDD" id="cd13401">
    <property type="entry name" value="Slt70-like"/>
    <property type="match status" value="1"/>
</dbReference>
<dbReference type="Proteomes" id="UP000294593">
    <property type="component" value="Unassembled WGS sequence"/>
</dbReference>
<evidence type="ECO:0000313" key="6">
    <source>
        <dbReference type="EMBL" id="TDP82851.1"/>
    </source>
</evidence>
<dbReference type="AlphaFoldDB" id="A0A4R6R9U6"/>
<dbReference type="Gene3D" id="1.10.530.10">
    <property type="match status" value="1"/>
</dbReference>
<feature type="transmembrane region" description="Helical" evidence="4">
    <location>
        <begin position="21"/>
        <end position="39"/>
    </location>
</feature>
<dbReference type="InterPro" id="IPR008939">
    <property type="entry name" value="Lytic_TGlycosylase_superhlx_U"/>
</dbReference>
<evidence type="ECO:0000313" key="7">
    <source>
        <dbReference type="Proteomes" id="UP000294593"/>
    </source>
</evidence>
<evidence type="ECO:0000256" key="2">
    <source>
        <dbReference type="ARBA" id="ARBA00022729"/>
    </source>
</evidence>
<dbReference type="Gene3D" id="1.25.20.10">
    <property type="entry name" value="Bacterial muramidases"/>
    <property type="match status" value="1"/>
</dbReference>
<dbReference type="EMBL" id="SNXW01000005">
    <property type="protein sequence ID" value="TDP82851.1"/>
    <property type="molecule type" value="Genomic_DNA"/>
</dbReference>
<evidence type="ECO:0000256" key="4">
    <source>
        <dbReference type="SAM" id="Phobius"/>
    </source>
</evidence>
<keyword evidence="4" id="KW-1133">Transmembrane helix</keyword>
<keyword evidence="2" id="KW-0732">Signal</keyword>
<dbReference type="Pfam" id="PF01464">
    <property type="entry name" value="SLT"/>
    <property type="match status" value="1"/>
</dbReference>
<gene>
    <name evidence="6" type="ORF">EV672_10538</name>
</gene>
<comment type="caution">
    <text evidence="6">The sequence shown here is derived from an EMBL/GenBank/DDBJ whole genome shotgun (WGS) entry which is preliminary data.</text>
</comment>
<feature type="region of interest" description="Disordered" evidence="3">
    <location>
        <begin position="258"/>
        <end position="307"/>
    </location>
</feature>
<keyword evidence="7" id="KW-1185">Reference proteome</keyword>
<feature type="domain" description="Transglycosylase SLT" evidence="5">
    <location>
        <begin position="611"/>
        <end position="716"/>
    </location>
</feature>
<organism evidence="6 7">
    <name type="scientific">Aquabacterium commune</name>
    <dbReference type="NCBI Taxonomy" id="70586"/>
    <lineage>
        <taxon>Bacteria</taxon>
        <taxon>Pseudomonadati</taxon>
        <taxon>Pseudomonadota</taxon>
        <taxon>Betaproteobacteria</taxon>
        <taxon>Burkholderiales</taxon>
        <taxon>Aquabacterium</taxon>
    </lineage>
</organism>
<dbReference type="PANTHER" id="PTHR37423:SF5">
    <property type="entry name" value="SOLUBLE LYTIC MUREIN TRANSGLYCOSYLASE"/>
    <property type="match status" value="1"/>
</dbReference>
<dbReference type="SUPFAM" id="SSF48435">
    <property type="entry name" value="Bacterial muramidases"/>
    <property type="match status" value="2"/>
</dbReference>
<accession>A0A4R6R9U6</accession>
<keyword evidence="4" id="KW-0472">Membrane</keyword>
<feature type="compositionally biased region" description="Basic residues" evidence="3">
    <location>
        <begin position="288"/>
        <end position="306"/>
    </location>
</feature>
<evidence type="ECO:0000259" key="5">
    <source>
        <dbReference type="Pfam" id="PF01464"/>
    </source>
</evidence>
<dbReference type="GO" id="GO:0004553">
    <property type="term" value="F:hydrolase activity, hydrolyzing O-glycosyl compounds"/>
    <property type="evidence" value="ECO:0007669"/>
    <property type="project" value="InterPro"/>
</dbReference>